<comment type="similarity">
    <text evidence="2">Belongs to the chorismate synthase family.</text>
</comment>
<proteinExistence type="inferred from homology"/>
<organism evidence="8">
    <name type="scientific">marine metagenome</name>
    <dbReference type="NCBI Taxonomy" id="408172"/>
    <lineage>
        <taxon>unclassified sequences</taxon>
        <taxon>metagenomes</taxon>
        <taxon>ecological metagenomes</taxon>
    </lineage>
</organism>
<gene>
    <name evidence="8" type="ORF">METZ01_LOCUS82062</name>
</gene>
<evidence type="ECO:0000313" key="8">
    <source>
        <dbReference type="EMBL" id="SVA29208.1"/>
    </source>
</evidence>
<dbReference type="SUPFAM" id="SSF103263">
    <property type="entry name" value="Chorismate synthase, AroC"/>
    <property type="match status" value="1"/>
</dbReference>
<dbReference type="GO" id="GO:0009073">
    <property type="term" value="P:aromatic amino acid family biosynthetic process"/>
    <property type="evidence" value="ECO:0007669"/>
    <property type="project" value="UniProtKB-KW"/>
</dbReference>
<evidence type="ECO:0000256" key="5">
    <source>
        <dbReference type="ARBA" id="ARBA00023141"/>
    </source>
</evidence>
<dbReference type="InterPro" id="IPR020541">
    <property type="entry name" value="Chorismate_synthase_CS"/>
</dbReference>
<dbReference type="GO" id="GO:0005829">
    <property type="term" value="C:cytosol"/>
    <property type="evidence" value="ECO:0007669"/>
    <property type="project" value="TreeGrafter"/>
</dbReference>
<dbReference type="NCBIfam" id="TIGR00033">
    <property type="entry name" value="aroC"/>
    <property type="match status" value="1"/>
</dbReference>
<dbReference type="PANTHER" id="PTHR21085:SF0">
    <property type="entry name" value="CHORISMATE SYNTHASE"/>
    <property type="match status" value="1"/>
</dbReference>
<dbReference type="GO" id="GO:0010181">
    <property type="term" value="F:FMN binding"/>
    <property type="evidence" value="ECO:0007669"/>
    <property type="project" value="TreeGrafter"/>
</dbReference>
<dbReference type="PROSITE" id="PS00789">
    <property type="entry name" value="CHORISMATE_SYNTHASE_3"/>
    <property type="match status" value="1"/>
</dbReference>
<feature type="region of interest" description="Disordered" evidence="7">
    <location>
        <begin position="86"/>
        <end position="114"/>
    </location>
</feature>
<dbReference type="Pfam" id="PF01264">
    <property type="entry name" value="Chorismate_synt"/>
    <property type="match status" value="1"/>
</dbReference>
<dbReference type="AlphaFoldDB" id="A0A381UNL1"/>
<dbReference type="EC" id="4.2.3.5" evidence="3"/>
<dbReference type="GO" id="GO:0004107">
    <property type="term" value="F:chorismate synthase activity"/>
    <property type="evidence" value="ECO:0007669"/>
    <property type="project" value="UniProtKB-EC"/>
</dbReference>
<comment type="pathway">
    <text evidence="1">Metabolic intermediate biosynthesis; chorismate biosynthesis; chorismate from D-erythrose 4-phosphate and phosphoenolpyruvate: step 7/7.</text>
</comment>
<feature type="region of interest" description="Disordered" evidence="7">
    <location>
        <begin position="253"/>
        <end position="285"/>
    </location>
</feature>
<dbReference type="PANTHER" id="PTHR21085">
    <property type="entry name" value="CHORISMATE SYNTHASE"/>
    <property type="match status" value="1"/>
</dbReference>
<evidence type="ECO:0000256" key="1">
    <source>
        <dbReference type="ARBA" id="ARBA00005044"/>
    </source>
</evidence>
<reference evidence="8" key="1">
    <citation type="submission" date="2018-05" db="EMBL/GenBank/DDBJ databases">
        <authorList>
            <person name="Lanie J.A."/>
            <person name="Ng W.-L."/>
            <person name="Kazmierczak K.M."/>
            <person name="Andrzejewski T.M."/>
            <person name="Davidsen T.M."/>
            <person name="Wayne K.J."/>
            <person name="Tettelin H."/>
            <person name="Glass J.I."/>
            <person name="Rusch D."/>
            <person name="Podicherti R."/>
            <person name="Tsui H.-C.T."/>
            <person name="Winkler M.E."/>
        </authorList>
    </citation>
    <scope>NUCLEOTIDE SEQUENCE</scope>
</reference>
<keyword evidence="6" id="KW-0456">Lyase</keyword>
<dbReference type="PIRSF" id="PIRSF001456">
    <property type="entry name" value="Chorismate_synth"/>
    <property type="match status" value="1"/>
</dbReference>
<dbReference type="EMBL" id="UINC01006715">
    <property type="protein sequence ID" value="SVA29208.1"/>
    <property type="molecule type" value="Genomic_DNA"/>
</dbReference>
<dbReference type="UniPathway" id="UPA00053">
    <property type="reaction ID" value="UER00090"/>
</dbReference>
<evidence type="ECO:0000256" key="2">
    <source>
        <dbReference type="ARBA" id="ARBA00008014"/>
    </source>
</evidence>
<keyword evidence="5" id="KW-0057">Aromatic amino acid biosynthesis</keyword>
<dbReference type="CDD" id="cd07304">
    <property type="entry name" value="Chorismate_synthase"/>
    <property type="match status" value="1"/>
</dbReference>
<dbReference type="Gene3D" id="3.60.150.10">
    <property type="entry name" value="Chorismate synthase AroC"/>
    <property type="match status" value="1"/>
</dbReference>
<sequence length="357" mass="37729">VTLFGESHGSCVGALVEGMPAGTEIDETELSEAILRRRPGRKNLSTRSESDDCEILSGVHEGKATGWPILLLTRNSDVRSSDYSFLPDHPRPGHADMVEDIRSNGANDPRGGGSQSARLTFGLVAAGSQVKALMDEAGWACSAHLHSVGEVRARPLFELDRDSRLDPSTDMGRLNCRDPEAAERMSEHLGSVRKELDTIGSVVELLIEGLPIGVGEPWFDGIEPALARGLMAIPGARAVEFSSGTSASVMRGSDHNDAWLPGDSDPVPEGADSAQADGALGGRSTSAPISARVHFKPPSSLPREQFTLHLPSDEIRSLKVGGRHDPVIGPRAAPVVEAVAMLVIADLGMTGGYIGID</sequence>
<accession>A0A381UNL1</accession>
<evidence type="ECO:0000256" key="4">
    <source>
        <dbReference type="ARBA" id="ARBA00022605"/>
    </source>
</evidence>
<dbReference type="InterPro" id="IPR035904">
    <property type="entry name" value="Chorismate_synth_AroC_sf"/>
</dbReference>
<dbReference type="GO" id="GO:0009423">
    <property type="term" value="P:chorismate biosynthetic process"/>
    <property type="evidence" value="ECO:0007669"/>
    <property type="project" value="UniProtKB-UniPathway"/>
</dbReference>
<dbReference type="GO" id="GO:0008652">
    <property type="term" value="P:amino acid biosynthetic process"/>
    <property type="evidence" value="ECO:0007669"/>
    <property type="project" value="UniProtKB-KW"/>
</dbReference>
<evidence type="ECO:0000256" key="6">
    <source>
        <dbReference type="ARBA" id="ARBA00023239"/>
    </source>
</evidence>
<evidence type="ECO:0000256" key="7">
    <source>
        <dbReference type="SAM" id="MobiDB-lite"/>
    </source>
</evidence>
<keyword evidence="4" id="KW-0028">Amino-acid biosynthesis</keyword>
<dbReference type="PROSITE" id="PS00787">
    <property type="entry name" value="CHORISMATE_SYNTHASE_1"/>
    <property type="match status" value="1"/>
</dbReference>
<evidence type="ECO:0000256" key="3">
    <source>
        <dbReference type="ARBA" id="ARBA00013036"/>
    </source>
</evidence>
<name>A0A381UNL1_9ZZZZ</name>
<feature type="non-terminal residue" evidence="8">
    <location>
        <position position="1"/>
    </location>
</feature>
<protein>
    <recommendedName>
        <fullName evidence="3">chorismate synthase</fullName>
        <ecNumber evidence="3">4.2.3.5</ecNumber>
    </recommendedName>
</protein>
<feature type="compositionally biased region" description="Basic and acidic residues" evidence="7">
    <location>
        <begin position="88"/>
        <end position="102"/>
    </location>
</feature>
<dbReference type="InterPro" id="IPR000453">
    <property type="entry name" value="Chorismate_synth"/>
</dbReference>